<dbReference type="AlphaFoldDB" id="A0A3A9ZEF0"/>
<organism evidence="3 4">
    <name type="scientific">Streptomyces hoynatensis</name>
    <dbReference type="NCBI Taxonomy" id="1141874"/>
    <lineage>
        <taxon>Bacteria</taxon>
        <taxon>Bacillati</taxon>
        <taxon>Actinomycetota</taxon>
        <taxon>Actinomycetes</taxon>
        <taxon>Kitasatosporales</taxon>
        <taxon>Streptomycetaceae</taxon>
        <taxon>Streptomyces</taxon>
    </lineage>
</organism>
<dbReference type="InterPro" id="IPR022603">
    <property type="entry name" value="DUF3152"/>
</dbReference>
<dbReference type="OrthoDB" id="9779865at2"/>
<dbReference type="Pfam" id="PF11350">
    <property type="entry name" value="DUF3152"/>
    <property type="match status" value="1"/>
</dbReference>
<evidence type="ECO:0000313" key="3">
    <source>
        <dbReference type="EMBL" id="RKN45656.1"/>
    </source>
</evidence>
<dbReference type="EMBL" id="RBAL01000002">
    <property type="protein sequence ID" value="RKN45656.1"/>
    <property type="molecule type" value="Genomic_DNA"/>
</dbReference>
<comment type="caution">
    <text evidence="3">The sequence shown here is derived from an EMBL/GenBank/DDBJ whole genome shotgun (WGS) entry which is preliminary data.</text>
</comment>
<sequence length="325" mass="32883">MPSGKKRKNAPPASAARGRRGGSRRAVPSRRRGRPRRRRGTVLVVACLACVACLAVTAFVHLRGGGTDAAEARPEPSAGPGGSAAPEPEDGQRDAEGGGAGDGADAGGGEPDEALEAGDAASSAAGSGSGETTGDPGPTSGTGEFVTADASGEAVGGGATVRRYMVQVEVGTGVDPEEAAAEIEGILADPRGWTADGVDAFQLVSEGSYDFEIKIATPDTVDRICGAAGLHTHGEVNCDVGDQVVVNLRRWNTGSPQFPGPLHEYRALIVNHEVGHRIGHGHEGCPGPGLPAPAMMQQIDGLDGCVANAWPYDADGNYLSGPSVP</sequence>
<feature type="region of interest" description="Disordered" evidence="1">
    <location>
        <begin position="1"/>
        <end position="38"/>
    </location>
</feature>
<gene>
    <name evidence="3" type="ORF">D7294_04075</name>
</gene>
<keyword evidence="4" id="KW-1185">Reference proteome</keyword>
<name>A0A3A9ZEF0_9ACTN</name>
<feature type="compositionally biased region" description="Gly residues" evidence="1">
    <location>
        <begin position="97"/>
        <end position="109"/>
    </location>
</feature>
<protein>
    <submittedName>
        <fullName evidence="3">DUF3152 domain-containing protein</fullName>
    </submittedName>
</protein>
<feature type="compositionally biased region" description="Low complexity" evidence="1">
    <location>
        <begin position="117"/>
        <end position="144"/>
    </location>
</feature>
<feature type="domain" description="DUF3152" evidence="2">
    <location>
        <begin position="134"/>
        <end position="303"/>
    </location>
</feature>
<evidence type="ECO:0000256" key="1">
    <source>
        <dbReference type="SAM" id="MobiDB-lite"/>
    </source>
</evidence>
<dbReference type="SUPFAM" id="SSF55486">
    <property type="entry name" value="Metalloproteases ('zincins'), catalytic domain"/>
    <property type="match status" value="1"/>
</dbReference>
<proteinExistence type="predicted"/>
<dbReference type="Proteomes" id="UP000272474">
    <property type="component" value="Unassembled WGS sequence"/>
</dbReference>
<evidence type="ECO:0000259" key="2">
    <source>
        <dbReference type="Pfam" id="PF11350"/>
    </source>
</evidence>
<feature type="compositionally biased region" description="Basic residues" evidence="1">
    <location>
        <begin position="17"/>
        <end position="38"/>
    </location>
</feature>
<accession>A0A3A9ZEF0</accession>
<reference evidence="3 4" key="1">
    <citation type="journal article" date="2014" name="Int. J. Syst. Evol. Microbiol.">
        <title>Streptomyces hoynatensis sp. nov., isolated from deep marine sediment.</title>
        <authorList>
            <person name="Veyisoglu A."/>
            <person name="Sahin N."/>
        </authorList>
    </citation>
    <scope>NUCLEOTIDE SEQUENCE [LARGE SCALE GENOMIC DNA]</scope>
    <source>
        <strain evidence="3 4">KCTC 29097</strain>
    </source>
</reference>
<evidence type="ECO:0000313" key="4">
    <source>
        <dbReference type="Proteomes" id="UP000272474"/>
    </source>
</evidence>
<feature type="region of interest" description="Disordered" evidence="1">
    <location>
        <begin position="67"/>
        <end position="146"/>
    </location>
</feature>
<dbReference type="RefSeq" id="WP_120675578.1">
    <property type="nucleotide sequence ID" value="NZ_RBAL01000002.1"/>
</dbReference>